<evidence type="ECO:0000313" key="2">
    <source>
        <dbReference type="Proteomes" id="UP000034817"/>
    </source>
</evidence>
<comment type="caution">
    <text evidence="1">The sequence shown here is derived from an EMBL/GenBank/DDBJ whole genome shotgun (WGS) entry which is preliminary data.</text>
</comment>
<protein>
    <submittedName>
        <fullName evidence="1">Uncharacterized protein</fullName>
    </submittedName>
</protein>
<evidence type="ECO:0000313" key="1">
    <source>
        <dbReference type="EMBL" id="KKG79812.1"/>
    </source>
</evidence>
<dbReference type="EMBL" id="JJPP01000076">
    <property type="protein sequence ID" value="KKG79812.1"/>
    <property type="molecule type" value="Genomic_DNA"/>
</dbReference>
<accession>A0A0F8HPY8</accession>
<organism evidence="1 2">
    <name type="scientific">Methanosarcina mazei</name>
    <name type="common">Methanosarcina frisia</name>
    <dbReference type="NCBI Taxonomy" id="2209"/>
    <lineage>
        <taxon>Archaea</taxon>
        <taxon>Methanobacteriati</taxon>
        <taxon>Methanobacteriota</taxon>
        <taxon>Stenosarchaea group</taxon>
        <taxon>Methanomicrobia</taxon>
        <taxon>Methanosarcinales</taxon>
        <taxon>Methanosarcinaceae</taxon>
        <taxon>Methanosarcina</taxon>
    </lineage>
</organism>
<reference evidence="1 2" key="1">
    <citation type="journal article" date="2015" name="ISME J.">
        <title>Genomic and phenotypic differentiation among Methanosarcina mazei populations from Columbia River sediment.</title>
        <authorList>
            <person name="Youngblut N.D."/>
            <person name="Wirth J.S."/>
            <person name="Henriksen J.R."/>
            <person name="Smith M."/>
            <person name="Simon H."/>
            <person name="Metcalf W.W."/>
            <person name="Whitaker R.J."/>
        </authorList>
    </citation>
    <scope>NUCLEOTIDE SEQUENCE [LARGE SCALE GENOMIC DNA]</scope>
    <source>
        <strain evidence="1 2">3.H.A.2.4</strain>
    </source>
</reference>
<gene>
    <name evidence="1" type="ORF">DU55_13140</name>
</gene>
<sequence>MDGRQYHDTGKGVLLKHNNGKTTQENTLLNYDFKADIKKITSPRYVTFKGKVNGRLQVDKHNQNSAFLIYIEHNGHDIRIPFSFELMALILEIRNSFWEAEPIKNPFFNVERSSVVWKNMSCTPKLVELLTTKRIKINDEERKQILLKNSKEIIAMGKQHDVDIKTFLKEEEANSKESLDR</sequence>
<dbReference type="Proteomes" id="UP000034817">
    <property type="component" value="Unassembled WGS sequence"/>
</dbReference>
<dbReference type="PATRIC" id="fig|2209.72.peg.2857"/>
<dbReference type="AlphaFoldDB" id="A0A0F8HPY8"/>
<dbReference type="RefSeq" id="WP_048043345.1">
    <property type="nucleotide sequence ID" value="NZ_JJPP01000076.1"/>
</dbReference>
<dbReference type="GeneID" id="24865005"/>
<name>A0A0F8HPY8_METMZ</name>
<proteinExistence type="predicted"/>